<reference evidence="10 11" key="1">
    <citation type="submission" date="2024-01" db="EMBL/GenBank/DDBJ databases">
        <title>Mesobacterium rodlantinim sp. nov., isolated from shallow sea hydrothermal systems off Kueishantao Island.</title>
        <authorList>
            <person name="Su Z."/>
            <person name="Tang K."/>
        </authorList>
    </citation>
    <scope>NUCLEOTIDE SEQUENCE [LARGE SCALE GENOMIC DNA]</scope>
    <source>
        <strain evidence="10 11">TK19101</strain>
    </source>
</reference>
<feature type="domain" description="Major facilitator superfamily (MFS) profile" evidence="9">
    <location>
        <begin position="4"/>
        <end position="399"/>
    </location>
</feature>
<feature type="transmembrane region" description="Helical" evidence="8">
    <location>
        <begin position="100"/>
        <end position="121"/>
    </location>
</feature>
<dbReference type="InterPro" id="IPR036259">
    <property type="entry name" value="MFS_trans_sf"/>
</dbReference>
<dbReference type="EMBL" id="JAYLLH010000046">
    <property type="protein sequence ID" value="MEC3863276.1"/>
    <property type="molecule type" value="Genomic_DNA"/>
</dbReference>
<keyword evidence="7 8" id="KW-0472">Membrane</keyword>
<feature type="transmembrane region" description="Helical" evidence="8">
    <location>
        <begin position="42"/>
        <end position="63"/>
    </location>
</feature>
<dbReference type="InterPro" id="IPR020846">
    <property type="entry name" value="MFS_dom"/>
</dbReference>
<dbReference type="InterPro" id="IPR001958">
    <property type="entry name" value="Tet-R_TetA/multi-R_MdtG-like"/>
</dbReference>
<comment type="function">
    <text evidence="1">Resistance to tetracycline by an active tetracycline efflux. This is an energy-dependent process that decreases the accumulation of the antibiotic in whole cells. This protein functions as a metal-tetracycline/H(+) antiporter.</text>
</comment>
<feature type="transmembrane region" description="Helical" evidence="8">
    <location>
        <begin position="75"/>
        <end position="94"/>
    </location>
</feature>
<feature type="transmembrane region" description="Helical" evidence="8">
    <location>
        <begin position="341"/>
        <end position="362"/>
    </location>
</feature>
<sequence length="400" mass="41415">MRLPVLFVLATVMIDAMGIGLIMPVMPDLIQEVTDGTLGSAALWGGVLATSFAVMQFLFGPAVGALSDRFGRRPVLLVSMAVMAADYLVMAVAGTMWLLLVARIIGGIAGATQSTASAFMADISAPGKKAQNFGLVGAAFGLGFVAGPLIGGLLGELGTRAPFLAAAGLSALNFVLGLIVLPETVTDATRRPFDPRRAHPFGAFRALARLPGVRKGLLVFFICQVAVQVYPAVWAFYGKARFDWNAGTIGLTLGLFGLTMALVQGLLIRVILRVLGERGTVIYGLALNIATFLLIAFVPNGTWALVLTPVAALGGVINPALQGQLSARVGDDSQGALQGLLTSAGALSMILSPLLMTGSFALGTDPRLGLNLPAAPFLLAAVLTVLALAAFVLPRRHSVA</sequence>
<comment type="subcellular location">
    <subcellularLocation>
        <location evidence="2">Membrane</location>
        <topology evidence="2">Multi-pass membrane protein</topology>
    </subcellularLocation>
</comment>
<evidence type="ECO:0000256" key="5">
    <source>
        <dbReference type="ARBA" id="ARBA00022692"/>
    </source>
</evidence>
<feature type="transmembrane region" description="Helical" evidence="8">
    <location>
        <begin position="161"/>
        <end position="181"/>
    </location>
</feature>
<comment type="caution">
    <text evidence="10">The sequence shown here is derived from an EMBL/GenBank/DDBJ whole genome shotgun (WGS) entry which is preliminary data.</text>
</comment>
<feature type="transmembrane region" description="Helical" evidence="8">
    <location>
        <begin position="133"/>
        <end position="155"/>
    </location>
</feature>
<comment type="similarity">
    <text evidence="3">Belongs to the major facilitator superfamily. TCR/Tet family.</text>
</comment>
<dbReference type="RefSeq" id="WP_326299344.1">
    <property type="nucleotide sequence ID" value="NZ_JAYLLH010000046.1"/>
</dbReference>
<dbReference type="InterPro" id="IPR011701">
    <property type="entry name" value="MFS"/>
</dbReference>
<organism evidence="10 11">
    <name type="scientific">Mesobacterium hydrothermale</name>
    <dbReference type="NCBI Taxonomy" id="3111907"/>
    <lineage>
        <taxon>Bacteria</taxon>
        <taxon>Pseudomonadati</taxon>
        <taxon>Pseudomonadota</taxon>
        <taxon>Alphaproteobacteria</taxon>
        <taxon>Rhodobacterales</taxon>
        <taxon>Roseobacteraceae</taxon>
        <taxon>Mesobacterium</taxon>
    </lineage>
</organism>
<dbReference type="PROSITE" id="PS50850">
    <property type="entry name" value="MFS"/>
    <property type="match status" value="1"/>
</dbReference>
<evidence type="ECO:0000256" key="7">
    <source>
        <dbReference type="ARBA" id="ARBA00023136"/>
    </source>
</evidence>
<name>A0ABU6HLN4_9RHOB</name>
<evidence type="ECO:0000256" key="1">
    <source>
        <dbReference type="ARBA" id="ARBA00003279"/>
    </source>
</evidence>
<keyword evidence="6 8" id="KW-1133">Transmembrane helix</keyword>
<evidence type="ECO:0000256" key="8">
    <source>
        <dbReference type="SAM" id="Phobius"/>
    </source>
</evidence>
<feature type="transmembrane region" description="Helical" evidence="8">
    <location>
        <begin position="303"/>
        <end position="321"/>
    </location>
</feature>
<protein>
    <submittedName>
        <fullName evidence="10">TCR/Tet family MFS transporter</fullName>
    </submittedName>
</protein>
<gene>
    <name evidence="10" type="ORF">VK792_18450</name>
</gene>
<feature type="transmembrane region" description="Helical" evidence="8">
    <location>
        <begin position="280"/>
        <end position="297"/>
    </location>
</feature>
<evidence type="ECO:0000256" key="4">
    <source>
        <dbReference type="ARBA" id="ARBA00022448"/>
    </source>
</evidence>
<keyword evidence="11" id="KW-1185">Reference proteome</keyword>
<evidence type="ECO:0000313" key="10">
    <source>
        <dbReference type="EMBL" id="MEC3863276.1"/>
    </source>
</evidence>
<dbReference type="InterPro" id="IPR005829">
    <property type="entry name" value="Sugar_transporter_CS"/>
</dbReference>
<evidence type="ECO:0000259" key="9">
    <source>
        <dbReference type="PROSITE" id="PS50850"/>
    </source>
</evidence>
<dbReference type="PROSITE" id="PS00216">
    <property type="entry name" value="SUGAR_TRANSPORT_1"/>
    <property type="match status" value="1"/>
</dbReference>
<dbReference type="PANTHER" id="PTHR23504:SF15">
    <property type="entry name" value="MAJOR FACILITATOR SUPERFAMILY (MFS) PROFILE DOMAIN-CONTAINING PROTEIN"/>
    <property type="match status" value="1"/>
</dbReference>
<keyword evidence="5 8" id="KW-0812">Transmembrane</keyword>
<dbReference type="PRINTS" id="PR01035">
    <property type="entry name" value="TCRTETA"/>
</dbReference>
<feature type="transmembrane region" description="Helical" evidence="8">
    <location>
        <begin position="374"/>
        <end position="393"/>
    </location>
</feature>
<evidence type="ECO:0000313" key="11">
    <source>
        <dbReference type="Proteomes" id="UP001348149"/>
    </source>
</evidence>
<dbReference type="Gene3D" id="1.20.1250.20">
    <property type="entry name" value="MFS general substrate transporter like domains"/>
    <property type="match status" value="1"/>
</dbReference>
<evidence type="ECO:0000256" key="3">
    <source>
        <dbReference type="ARBA" id="ARBA00007520"/>
    </source>
</evidence>
<evidence type="ECO:0000256" key="6">
    <source>
        <dbReference type="ARBA" id="ARBA00022989"/>
    </source>
</evidence>
<proteinExistence type="inferred from homology"/>
<dbReference type="Pfam" id="PF07690">
    <property type="entry name" value="MFS_1"/>
    <property type="match status" value="1"/>
</dbReference>
<feature type="transmembrane region" description="Helical" evidence="8">
    <location>
        <begin position="249"/>
        <end position="268"/>
    </location>
</feature>
<dbReference type="PANTHER" id="PTHR23504">
    <property type="entry name" value="MAJOR FACILITATOR SUPERFAMILY DOMAIN-CONTAINING PROTEIN 10"/>
    <property type="match status" value="1"/>
</dbReference>
<dbReference type="CDD" id="cd17388">
    <property type="entry name" value="MFS_TetA"/>
    <property type="match status" value="1"/>
</dbReference>
<accession>A0ABU6HLN4</accession>
<feature type="transmembrane region" description="Helical" evidence="8">
    <location>
        <begin position="217"/>
        <end position="237"/>
    </location>
</feature>
<evidence type="ECO:0000256" key="2">
    <source>
        <dbReference type="ARBA" id="ARBA00004141"/>
    </source>
</evidence>
<keyword evidence="4" id="KW-0813">Transport</keyword>
<dbReference type="SUPFAM" id="SSF103473">
    <property type="entry name" value="MFS general substrate transporter"/>
    <property type="match status" value="1"/>
</dbReference>
<dbReference type="Proteomes" id="UP001348149">
    <property type="component" value="Unassembled WGS sequence"/>
</dbReference>